<keyword evidence="7" id="KW-1185">Reference proteome</keyword>
<dbReference type="Pfam" id="PF00196">
    <property type="entry name" value="GerE"/>
    <property type="match status" value="1"/>
</dbReference>
<dbReference type="SUPFAM" id="SSF52172">
    <property type="entry name" value="CheY-like"/>
    <property type="match status" value="1"/>
</dbReference>
<sequence>MSNPQPIRVLVVDDHPMMRAGLRGEIDAQTDMQVVAEASDGREAIELFHTHHPDVTLMDVRMPGLGGIEAIEILRRDFPNARFVILTTAAGDVVALRAFKAGAVGYLLKNLLRTELIDTIRVVHSGRRRIPPDIAREMAEHAADDSLSSREIDVLRSISQGQANKIIASELGISENTVKNHVKSILSKLEANDRTDAAIIAIRRGYIEI</sequence>
<dbReference type="SMART" id="SM00448">
    <property type="entry name" value="REC"/>
    <property type="match status" value="1"/>
</dbReference>
<dbReference type="CDD" id="cd17535">
    <property type="entry name" value="REC_NarL-like"/>
    <property type="match status" value="1"/>
</dbReference>
<dbReference type="EMBL" id="JACHIP010000009">
    <property type="protein sequence ID" value="MBB5060094.1"/>
    <property type="molecule type" value="Genomic_DNA"/>
</dbReference>
<evidence type="ECO:0000259" key="5">
    <source>
        <dbReference type="PROSITE" id="PS50110"/>
    </source>
</evidence>
<dbReference type="PROSITE" id="PS50110">
    <property type="entry name" value="RESPONSE_REGULATORY"/>
    <property type="match status" value="1"/>
</dbReference>
<evidence type="ECO:0000256" key="2">
    <source>
        <dbReference type="ARBA" id="ARBA00023125"/>
    </source>
</evidence>
<dbReference type="Pfam" id="PF00072">
    <property type="entry name" value="Response_reg"/>
    <property type="match status" value="1"/>
</dbReference>
<comment type="caution">
    <text evidence="6">The sequence shown here is derived from an EMBL/GenBank/DDBJ whole genome shotgun (WGS) entry which is preliminary data.</text>
</comment>
<dbReference type="InterPro" id="IPR039420">
    <property type="entry name" value="WalR-like"/>
</dbReference>
<evidence type="ECO:0000256" key="3">
    <source>
        <dbReference type="PROSITE-ProRule" id="PRU00169"/>
    </source>
</evidence>
<evidence type="ECO:0000256" key="1">
    <source>
        <dbReference type="ARBA" id="ARBA00022553"/>
    </source>
</evidence>
<dbReference type="InterPro" id="IPR011006">
    <property type="entry name" value="CheY-like_superfamily"/>
</dbReference>
<reference evidence="6 7" key="1">
    <citation type="submission" date="2020-08" db="EMBL/GenBank/DDBJ databases">
        <title>Genomic Encyclopedia of Type Strains, Phase IV (KMG-V): Genome sequencing to study the core and pangenomes of soil and plant-associated prokaryotes.</title>
        <authorList>
            <person name="Whitman W."/>
        </authorList>
    </citation>
    <scope>NUCLEOTIDE SEQUENCE [LARGE SCALE GENOMIC DNA]</scope>
    <source>
        <strain evidence="6 7">M8UP14</strain>
    </source>
</reference>
<dbReference type="InterPro" id="IPR000792">
    <property type="entry name" value="Tscrpt_reg_LuxR_C"/>
</dbReference>
<dbReference type="SMART" id="SM00421">
    <property type="entry name" value="HTH_LUXR"/>
    <property type="match status" value="1"/>
</dbReference>
<gene>
    <name evidence="6" type="ORF">HDF16_004830</name>
</gene>
<name>A0A7W8E696_9BACT</name>
<dbReference type="InterPro" id="IPR016032">
    <property type="entry name" value="Sig_transdc_resp-reg_C-effctor"/>
</dbReference>
<evidence type="ECO:0000313" key="7">
    <source>
        <dbReference type="Proteomes" id="UP000540989"/>
    </source>
</evidence>
<dbReference type="PRINTS" id="PR00038">
    <property type="entry name" value="HTHLUXR"/>
</dbReference>
<dbReference type="InterPro" id="IPR001789">
    <property type="entry name" value="Sig_transdc_resp-reg_receiver"/>
</dbReference>
<accession>A0A7W8E696</accession>
<protein>
    <submittedName>
        <fullName evidence="6">DNA-binding NarL/FixJ family response regulator</fullName>
    </submittedName>
</protein>
<dbReference type="GO" id="GO:0003677">
    <property type="term" value="F:DNA binding"/>
    <property type="evidence" value="ECO:0007669"/>
    <property type="project" value="UniProtKB-KW"/>
</dbReference>
<evidence type="ECO:0000313" key="6">
    <source>
        <dbReference type="EMBL" id="MBB5060094.1"/>
    </source>
</evidence>
<keyword evidence="2 6" id="KW-0238">DNA-binding</keyword>
<dbReference type="PANTHER" id="PTHR43214:SF43">
    <property type="entry name" value="TWO-COMPONENT RESPONSE REGULATOR"/>
    <property type="match status" value="1"/>
</dbReference>
<dbReference type="PROSITE" id="PS00622">
    <property type="entry name" value="HTH_LUXR_1"/>
    <property type="match status" value="1"/>
</dbReference>
<dbReference type="Proteomes" id="UP000540989">
    <property type="component" value="Unassembled WGS sequence"/>
</dbReference>
<dbReference type="RefSeq" id="WP_184222170.1">
    <property type="nucleotide sequence ID" value="NZ_JACHIP010000009.1"/>
</dbReference>
<organism evidence="6 7">
    <name type="scientific">Granulicella aggregans</name>
    <dbReference type="NCBI Taxonomy" id="474949"/>
    <lineage>
        <taxon>Bacteria</taxon>
        <taxon>Pseudomonadati</taxon>
        <taxon>Acidobacteriota</taxon>
        <taxon>Terriglobia</taxon>
        <taxon>Terriglobales</taxon>
        <taxon>Acidobacteriaceae</taxon>
        <taxon>Granulicella</taxon>
    </lineage>
</organism>
<dbReference type="PANTHER" id="PTHR43214">
    <property type="entry name" value="TWO-COMPONENT RESPONSE REGULATOR"/>
    <property type="match status" value="1"/>
</dbReference>
<feature type="domain" description="Response regulatory" evidence="5">
    <location>
        <begin position="8"/>
        <end position="124"/>
    </location>
</feature>
<dbReference type="PROSITE" id="PS50043">
    <property type="entry name" value="HTH_LUXR_2"/>
    <property type="match status" value="1"/>
</dbReference>
<dbReference type="CDD" id="cd06170">
    <property type="entry name" value="LuxR_C_like"/>
    <property type="match status" value="1"/>
</dbReference>
<proteinExistence type="predicted"/>
<dbReference type="Gene3D" id="3.40.50.2300">
    <property type="match status" value="1"/>
</dbReference>
<dbReference type="SUPFAM" id="SSF46894">
    <property type="entry name" value="C-terminal effector domain of the bipartite response regulators"/>
    <property type="match status" value="1"/>
</dbReference>
<dbReference type="AlphaFoldDB" id="A0A7W8E696"/>
<dbReference type="GO" id="GO:0000160">
    <property type="term" value="P:phosphorelay signal transduction system"/>
    <property type="evidence" value="ECO:0007669"/>
    <property type="project" value="InterPro"/>
</dbReference>
<feature type="domain" description="HTH luxR-type" evidence="4">
    <location>
        <begin position="140"/>
        <end position="205"/>
    </location>
</feature>
<keyword evidence="1 3" id="KW-0597">Phosphoprotein</keyword>
<dbReference type="GO" id="GO:0006355">
    <property type="term" value="P:regulation of DNA-templated transcription"/>
    <property type="evidence" value="ECO:0007669"/>
    <property type="project" value="InterPro"/>
</dbReference>
<dbReference type="InterPro" id="IPR058245">
    <property type="entry name" value="NreC/VraR/RcsB-like_REC"/>
</dbReference>
<feature type="modified residue" description="4-aspartylphosphate" evidence="3">
    <location>
        <position position="59"/>
    </location>
</feature>
<evidence type="ECO:0000259" key="4">
    <source>
        <dbReference type="PROSITE" id="PS50043"/>
    </source>
</evidence>